<dbReference type="AlphaFoldDB" id="A0A177AC05"/>
<protein>
    <submittedName>
        <fullName evidence="2">Uncharacterized protein</fullName>
    </submittedName>
</protein>
<name>A0A177AC05_9PEZI</name>
<evidence type="ECO:0000256" key="1">
    <source>
        <dbReference type="SAM" id="MobiDB-lite"/>
    </source>
</evidence>
<dbReference type="Proteomes" id="UP000077154">
    <property type="component" value="Unassembled WGS sequence"/>
</dbReference>
<reference evidence="2" key="1">
    <citation type="submission" date="2016-03" db="EMBL/GenBank/DDBJ databases">
        <title>Updated assembly of Pseudogymnoascus destructans, the fungus causing white-nose syndrome of bats.</title>
        <authorList>
            <person name="Palmer J.M."/>
            <person name="Drees K.P."/>
            <person name="Foster J.T."/>
            <person name="Lindner D.L."/>
        </authorList>
    </citation>
    <scope>NUCLEOTIDE SEQUENCE [LARGE SCALE GENOMIC DNA]</scope>
    <source>
        <strain evidence="2">20631-21</strain>
    </source>
</reference>
<organism evidence="2">
    <name type="scientific">Pseudogymnoascus destructans</name>
    <dbReference type="NCBI Taxonomy" id="655981"/>
    <lineage>
        <taxon>Eukaryota</taxon>
        <taxon>Fungi</taxon>
        <taxon>Dikarya</taxon>
        <taxon>Ascomycota</taxon>
        <taxon>Pezizomycotina</taxon>
        <taxon>Leotiomycetes</taxon>
        <taxon>Thelebolales</taxon>
        <taxon>Thelebolaceae</taxon>
        <taxon>Pseudogymnoascus</taxon>
    </lineage>
</organism>
<feature type="region of interest" description="Disordered" evidence="1">
    <location>
        <begin position="1"/>
        <end position="25"/>
    </location>
</feature>
<dbReference type="RefSeq" id="XP_024323998.1">
    <property type="nucleotide sequence ID" value="XM_024468767.1"/>
</dbReference>
<sequence>MLRTKSNPAARTRTGRAHPKTDPLCTRNLGMVTRQYEDSKTEFPMPNPVPCPDEVKMQMDKLRLQWDVRVYKRLGVDAVLGSWNNIP</sequence>
<proteinExistence type="predicted"/>
<evidence type="ECO:0000313" key="2">
    <source>
        <dbReference type="EMBL" id="OAF58714.1"/>
    </source>
</evidence>
<accession>A0A177AC05</accession>
<gene>
    <name evidence="2" type="ORF">VC83_05142</name>
</gene>
<dbReference type="EMBL" id="KV441396">
    <property type="protein sequence ID" value="OAF58714.1"/>
    <property type="molecule type" value="Genomic_DNA"/>
</dbReference>
<dbReference type="GeneID" id="36288209"/>